<dbReference type="AlphaFoldDB" id="A0A645GB22"/>
<dbReference type="InterPro" id="IPR025559">
    <property type="entry name" value="Eis_dom"/>
</dbReference>
<name>A0A645GB22_9ZZZZ</name>
<dbReference type="InterPro" id="IPR036527">
    <property type="entry name" value="SCP2_sterol-bd_dom_sf"/>
</dbReference>
<feature type="domain" description="Enhanced intracellular survival protein" evidence="1">
    <location>
        <begin position="9"/>
        <end position="66"/>
    </location>
</feature>
<dbReference type="SUPFAM" id="SSF55718">
    <property type="entry name" value="SCP-like"/>
    <property type="match status" value="1"/>
</dbReference>
<proteinExistence type="predicted"/>
<dbReference type="Gene3D" id="3.30.1050.10">
    <property type="entry name" value="SCP2 sterol-binding domain"/>
    <property type="match status" value="1"/>
</dbReference>
<sequence length="91" mass="10228">MGAVGKNLCYTIEVKDPIVEKNNGIFDFKGKPSTNPPDVSIGIGRLCQWLTGYKSLYELRDEGLVIINNKSAGMLLNEEFTKIKCRIIDEY</sequence>
<evidence type="ECO:0000313" key="2">
    <source>
        <dbReference type="EMBL" id="MPN24101.1"/>
    </source>
</evidence>
<dbReference type="Pfam" id="PF13530">
    <property type="entry name" value="SCP2_2"/>
    <property type="match status" value="1"/>
</dbReference>
<organism evidence="2">
    <name type="scientific">bioreactor metagenome</name>
    <dbReference type="NCBI Taxonomy" id="1076179"/>
    <lineage>
        <taxon>unclassified sequences</taxon>
        <taxon>metagenomes</taxon>
        <taxon>ecological metagenomes</taxon>
    </lineage>
</organism>
<comment type="caution">
    <text evidence="2">The sequence shown here is derived from an EMBL/GenBank/DDBJ whole genome shotgun (WGS) entry which is preliminary data.</text>
</comment>
<reference evidence="2" key="1">
    <citation type="submission" date="2019-08" db="EMBL/GenBank/DDBJ databases">
        <authorList>
            <person name="Kucharzyk K."/>
            <person name="Murdoch R.W."/>
            <person name="Higgins S."/>
            <person name="Loffler F."/>
        </authorList>
    </citation>
    <scope>NUCLEOTIDE SEQUENCE</scope>
</reference>
<protein>
    <recommendedName>
        <fullName evidence="1">Enhanced intracellular survival protein domain-containing protein</fullName>
    </recommendedName>
</protein>
<evidence type="ECO:0000259" key="1">
    <source>
        <dbReference type="Pfam" id="PF13530"/>
    </source>
</evidence>
<dbReference type="EMBL" id="VSSQ01072820">
    <property type="protein sequence ID" value="MPN24101.1"/>
    <property type="molecule type" value="Genomic_DNA"/>
</dbReference>
<gene>
    <name evidence="2" type="ORF">SDC9_171495</name>
</gene>
<accession>A0A645GB22</accession>